<dbReference type="FunFam" id="2.60.40.1930:FF:000001">
    <property type="entry name" value="CD109 isoform 3"/>
    <property type="match status" value="1"/>
</dbReference>
<dbReference type="SUPFAM" id="SSF48239">
    <property type="entry name" value="Terpenoid cyclases/Protein prenyltransferases"/>
    <property type="match status" value="1"/>
</dbReference>
<keyword evidence="9" id="KW-0472">Membrane</keyword>
<evidence type="ECO:0000256" key="5">
    <source>
        <dbReference type="ARBA" id="ARBA00022729"/>
    </source>
</evidence>
<dbReference type="InterPro" id="IPR050473">
    <property type="entry name" value="A2M/Complement_sys"/>
</dbReference>
<dbReference type="Pfam" id="PF00207">
    <property type="entry name" value="A2M"/>
    <property type="match status" value="1"/>
</dbReference>
<dbReference type="FunFam" id="1.50.10.20:FF:000001">
    <property type="entry name" value="CD109 isoform 1"/>
    <property type="match status" value="1"/>
</dbReference>
<keyword evidence="6" id="KW-0722">Serine protease inhibitor</keyword>
<dbReference type="SMART" id="SM01419">
    <property type="entry name" value="Thiol-ester_cl"/>
    <property type="match status" value="1"/>
</dbReference>
<dbReference type="Gene3D" id="2.20.130.20">
    <property type="match status" value="1"/>
</dbReference>
<reference evidence="13" key="1">
    <citation type="journal article" date="2014" name="PLoS ONE">
        <title>The genome and linkage map of the northern pike (Esox lucius): conserved synteny revealed between the salmonid sister group and the Neoteleostei.</title>
        <authorList>
            <person name="Rondeau E.B."/>
            <person name="Minkley D.R."/>
            <person name="Leong J.S."/>
            <person name="Messmer A.M."/>
            <person name="Jantzen J.R."/>
            <person name="von Schalburg K.R."/>
            <person name="Lemon C."/>
            <person name="Bird N.H."/>
            <person name="Koop B.F."/>
        </authorList>
    </citation>
    <scope>NUCLEOTIDE SEQUENCE</scope>
</reference>
<evidence type="ECO:0000256" key="9">
    <source>
        <dbReference type="SAM" id="Phobius"/>
    </source>
</evidence>
<keyword evidence="7" id="KW-1015">Disulfide bond</keyword>
<organism evidence="12 13">
    <name type="scientific">Esox lucius</name>
    <name type="common">Northern pike</name>
    <dbReference type="NCBI Taxonomy" id="8010"/>
    <lineage>
        <taxon>Eukaryota</taxon>
        <taxon>Metazoa</taxon>
        <taxon>Chordata</taxon>
        <taxon>Craniata</taxon>
        <taxon>Vertebrata</taxon>
        <taxon>Euteleostomi</taxon>
        <taxon>Actinopterygii</taxon>
        <taxon>Neopterygii</taxon>
        <taxon>Teleostei</taxon>
        <taxon>Protacanthopterygii</taxon>
        <taxon>Esociformes</taxon>
        <taxon>Esocidae</taxon>
        <taxon>Esox</taxon>
    </lineage>
</organism>
<accession>A0A6Q2YWG4</accession>
<feature type="domain" description="Alpha-2-macroglobulin bait region" evidence="10">
    <location>
        <begin position="451"/>
        <end position="599"/>
    </location>
</feature>
<dbReference type="CDD" id="cd02897">
    <property type="entry name" value="A2M_2"/>
    <property type="match status" value="1"/>
</dbReference>
<sequence length="1362" mass="152009">FLILFLFYYYDVFICFDVFICVIVFMSYLVTIPAVIPAGLEARFCASLLQPKETLVMTISLIDDEQNSTLLRESSDQEFHRCFQFQAPELQVEKILMFKVEVRGETFVSTEERKVKIKPYSPITFVQTDKPIYNPGQIVHFRVITLDTSFRPVNQLVSDVNENRIGQWLNTTSSSKILQLSHPLNSEAPKGTYKVVVWIDGKSINHRFKVEQYVLPKFEIKLNLRDEISVGEEEYKVEVCAKYTYGQPVPGIAEVELCRPLDFHISSENDDINYTQPCHKESVEMDQTGCASHVFNLLAFKDESNKLLIDNFLCSTKVEEQGTEKRITFSYVLGKLSFVDTPKIYEHGSIVEGKIKAVHFNDTPISDMSVYLLGSDWSSLRHLLNLTTDIHGIASFSLNTTGMPNEDIDLIISSTPEFSYGGYRTPYFDTGKHKLSVIRPAAPDSKTSSYLDIQKTDQTLACGQEVSIPVQYVIVGETASSGAVDVIYLALSRGAIVDHGYRKVIMQDSSVTEGEVTFDLAVVPEMAPVVQILVYSMLPSGTIIAHSMNFPTEKCFRNKVSVEFSPSNAVPGEKNTLQLSALPGSLCGLSAVDKSVHIMEPGKRLDAGKIFNILPVTEANSFDYDLEDPSDCLQVRLRRYILPHPRPNREKNSAYEVFKVNCGISLVCFPVFSVGTYRTYYLQSHPEYSMIHGFILDRSRLIPTAQIVQMRTFFPETWIWDLVEVGESGSADVSLTVPDTITTWETEAFCLAPGGFGLAPPVELTVFQPFFLEITLPYSIIRGENFDLKATVFNYLSKCIMVAVTPAPSLDYTLTPLNDVQYSSCLCANERKTFSWTMSPSALGVLNVTISAEAVQSHAACDNEIVSVPERGRIDIVTRSLLVKAEGTEETKTYNWLLFCEKQSLSMLFSKEGSFACCMFSIGDILGRALKNLDGLLQMPYGCGEQNMALLAPNIYILEYLRNTEQLTSAIRDKATKFLTSGYQRQLNYKHSDGAYSTFGQGSGNTWLTAFVLRSFSKAQSFIYIDPLKIKETTTWLEEKQKENGCFLRLGELFNNRMKGGVSDEVTLTAYITASMLESNMSVSDPVVNSSLSCLRNSTSDLSNTYTTALLAYTFTLAGDMEMRTLLLQHLDKIALQEGGLLHWNQTSSETSASLAVEISSYVLLASLSASPLSTADLGYSSRIVRWLVKQQNSYGGFSSTQDTVVALQALSLYSTKVFSKEGSSTVTVKSPSGGQHVFDVNQNNKLLYQERQLQDVAGKYTVEVKGSACASVQLSQHYNIPTPTVDTSLSIQVIPEVECNSDTKRKIVSLDIVQQLPVKNLKPAVVKIYDYYQPSKFISNPLQNVFSFSNKFNIYANGTLK</sequence>
<keyword evidence="3" id="KW-0964">Secreted</keyword>
<dbReference type="Pfam" id="PF07678">
    <property type="entry name" value="TED_complement"/>
    <property type="match status" value="1"/>
</dbReference>
<dbReference type="InterPro" id="IPR036595">
    <property type="entry name" value="A-macroglobulin_rcpt-bd_sf"/>
</dbReference>
<evidence type="ECO:0000256" key="8">
    <source>
        <dbReference type="ARBA" id="ARBA00023180"/>
    </source>
</evidence>
<keyword evidence="4" id="KW-0646">Protease inhibitor</keyword>
<dbReference type="Ensembl" id="ENSELUT00000083130.2">
    <property type="protein sequence ID" value="ENSELUP00000070349.2"/>
    <property type="gene ID" value="ENSELUG00000044276.1"/>
</dbReference>
<dbReference type="AlphaFoldDB" id="A0A6Q2YWG4"/>
<dbReference type="PANTHER" id="PTHR11412:SF150">
    <property type="entry name" value="ALPHA-2-MACROGLOBULIN-RELATED"/>
    <property type="match status" value="1"/>
</dbReference>
<dbReference type="InterPro" id="IPR047565">
    <property type="entry name" value="Alpha-macroglob_thiol-ester_cl"/>
</dbReference>
<dbReference type="Gene3D" id="2.60.40.1930">
    <property type="match status" value="2"/>
</dbReference>
<evidence type="ECO:0000256" key="6">
    <source>
        <dbReference type="ARBA" id="ARBA00022900"/>
    </source>
</evidence>
<evidence type="ECO:0000313" key="13">
    <source>
        <dbReference type="Proteomes" id="UP000265140"/>
    </source>
</evidence>
<keyword evidence="5" id="KW-0732">Signal</keyword>
<dbReference type="InterPro" id="IPR011626">
    <property type="entry name" value="Alpha-macroglobulin_TED"/>
</dbReference>
<dbReference type="PANTHER" id="PTHR11412">
    <property type="entry name" value="MACROGLOBULIN / COMPLEMENT"/>
    <property type="match status" value="1"/>
</dbReference>
<dbReference type="Pfam" id="PF01835">
    <property type="entry name" value="MG2"/>
    <property type="match status" value="1"/>
</dbReference>
<dbReference type="Bgee" id="ENSELUG00000016659">
    <property type="expression patterns" value="Expressed in liver and 4 other cell types or tissues"/>
</dbReference>
<keyword evidence="13" id="KW-1185">Reference proteome</keyword>
<dbReference type="SMART" id="SM01360">
    <property type="entry name" value="A2M"/>
    <property type="match status" value="1"/>
</dbReference>
<evidence type="ECO:0000256" key="7">
    <source>
        <dbReference type="ARBA" id="ARBA00023157"/>
    </source>
</evidence>
<feature type="domain" description="Alpha-2-macroglobulin" evidence="11">
    <location>
        <begin position="717"/>
        <end position="806"/>
    </location>
</feature>
<reference evidence="12" key="4">
    <citation type="submission" date="2025-09" db="UniProtKB">
        <authorList>
            <consortium name="Ensembl"/>
        </authorList>
    </citation>
    <scope>IDENTIFICATION</scope>
</reference>
<dbReference type="GO" id="GO:0007399">
    <property type="term" value="P:nervous system development"/>
    <property type="evidence" value="ECO:0007669"/>
    <property type="project" value="UniProtKB-ARBA"/>
</dbReference>
<dbReference type="Pfam" id="PF07677">
    <property type="entry name" value="A2M_recep"/>
    <property type="match status" value="1"/>
</dbReference>
<dbReference type="Gene3D" id="1.50.10.20">
    <property type="match status" value="1"/>
</dbReference>
<keyword evidence="9" id="KW-0812">Transmembrane</keyword>
<protein>
    <recommendedName>
        <fullName evidence="14">Alpha-2-macroglobulin bait region domain-containing protein</fullName>
    </recommendedName>
</protein>
<dbReference type="InterPro" id="IPR014756">
    <property type="entry name" value="Ig_E-set"/>
</dbReference>
<dbReference type="SUPFAM" id="SSF49410">
    <property type="entry name" value="Alpha-macroglobulin receptor domain"/>
    <property type="match status" value="1"/>
</dbReference>
<evidence type="ECO:0000256" key="2">
    <source>
        <dbReference type="ARBA" id="ARBA00010952"/>
    </source>
</evidence>
<comment type="subcellular location">
    <subcellularLocation>
        <location evidence="1">Secreted</location>
    </subcellularLocation>
</comment>
<keyword evidence="9" id="KW-1133">Transmembrane helix</keyword>
<dbReference type="GO" id="GO:0004867">
    <property type="term" value="F:serine-type endopeptidase inhibitor activity"/>
    <property type="evidence" value="ECO:0007669"/>
    <property type="project" value="UniProtKB-KW"/>
</dbReference>
<dbReference type="PROSITE" id="PS00477">
    <property type="entry name" value="ALPHA_2_MACROGLOBULIN"/>
    <property type="match status" value="1"/>
</dbReference>
<dbReference type="InterPro" id="IPR011625">
    <property type="entry name" value="A2M_N_BRD"/>
</dbReference>
<dbReference type="SMART" id="SM01359">
    <property type="entry name" value="A2M_N_2"/>
    <property type="match status" value="1"/>
</dbReference>
<evidence type="ECO:0000256" key="3">
    <source>
        <dbReference type="ARBA" id="ARBA00022525"/>
    </source>
</evidence>
<dbReference type="InterPro" id="IPR041555">
    <property type="entry name" value="MG3"/>
</dbReference>
<comment type="similarity">
    <text evidence="2">Belongs to the protease inhibitor I39 (alpha-2-macroglobulin) family.</text>
</comment>
<evidence type="ECO:0008006" key="14">
    <source>
        <dbReference type="Google" id="ProtNLM"/>
    </source>
</evidence>
<dbReference type="SUPFAM" id="SSF81296">
    <property type="entry name" value="E set domains"/>
    <property type="match status" value="1"/>
</dbReference>
<keyword evidence="8" id="KW-0325">Glycoprotein</keyword>
<dbReference type="FunFam" id="2.60.40.10:FF:000312">
    <property type="entry name" value="Alpha-2-macroglobulin like 1"/>
    <property type="match status" value="1"/>
</dbReference>
<dbReference type="Gene3D" id="6.20.50.160">
    <property type="match status" value="1"/>
</dbReference>
<dbReference type="Proteomes" id="UP000265140">
    <property type="component" value="Chromosome 1"/>
</dbReference>
<evidence type="ECO:0000256" key="1">
    <source>
        <dbReference type="ARBA" id="ARBA00004613"/>
    </source>
</evidence>
<dbReference type="Pfam" id="PF17791">
    <property type="entry name" value="MG3"/>
    <property type="match status" value="1"/>
</dbReference>
<dbReference type="InterPro" id="IPR013783">
    <property type="entry name" value="Ig-like_fold"/>
</dbReference>
<dbReference type="Gene3D" id="2.60.120.1540">
    <property type="match status" value="1"/>
</dbReference>
<dbReference type="Gene3D" id="2.60.40.10">
    <property type="entry name" value="Immunoglobulins"/>
    <property type="match status" value="1"/>
</dbReference>
<reference evidence="12" key="3">
    <citation type="submission" date="2025-08" db="UniProtKB">
        <authorList>
            <consortium name="Ensembl"/>
        </authorList>
    </citation>
    <scope>IDENTIFICATION</scope>
</reference>
<proteinExistence type="inferred from homology"/>
<feature type="transmembrane region" description="Helical" evidence="9">
    <location>
        <begin position="7"/>
        <end position="30"/>
    </location>
</feature>
<dbReference type="InterPro" id="IPR019742">
    <property type="entry name" value="MacrogloblnA2_CS"/>
</dbReference>
<dbReference type="InterPro" id="IPR002890">
    <property type="entry name" value="MG2"/>
</dbReference>
<evidence type="ECO:0000259" key="10">
    <source>
        <dbReference type="SMART" id="SM01359"/>
    </source>
</evidence>
<dbReference type="InterPro" id="IPR001599">
    <property type="entry name" value="Macroglobln_a2"/>
</dbReference>
<dbReference type="InterPro" id="IPR009048">
    <property type="entry name" value="A-macroglobulin_rcpt-bd"/>
</dbReference>
<reference evidence="12" key="2">
    <citation type="submission" date="2020-02" db="EMBL/GenBank/DDBJ databases">
        <title>Esox lucius (northern pike) genome, fEsoLuc1, primary haplotype.</title>
        <authorList>
            <person name="Myers G."/>
            <person name="Karagic N."/>
            <person name="Meyer A."/>
            <person name="Pippel M."/>
            <person name="Reichard M."/>
            <person name="Winkler S."/>
            <person name="Tracey A."/>
            <person name="Sims Y."/>
            <person name="Howe K."/>
            <person name="Rhie A."/>
            <person name="Formenti G."/>
            <person name="Durbin R."/>
            <person name="Fedrigo O."/>
            <person name="Jarvis E.D."/>
        </authorList>
    </citation>
    <scope>NUCLEOTIDE SEQUENCE [LARGE SCALE GENOMIC DNA]</scope>
</reference>
<dbReference type="InterPro" id="IPR041813">
    <property type="entry name" value="A2M_TED"/>
</dbReference>
<dbReference type="GO" id="GO:0005615">
    <property type="term" value="C:extracellular space"/>
    <property type="evidence" value="ECO:0007669"/>
    <property type="project" value="InterPro"/>
</dbReference>
<evidence type="ECO:0000259" key="11">
    <source>
        <dbReference type="SMART" id="SM01360"/>
    </source>
</evidence>
<evidence type="ECO:0000256" key="4">
    <source>
        <dbReference type="ARBA" id="ARBA00022690"/>
    </source>
</evidence>
<dbReference type="Pfam" id="PF07703">
    <property type="entry name" value="A2M_BRD"/>
    <property type="match status" value="1"/>
</dbReference>
<name>A0A6Q2YWG4_ESOLU</name>
<dbReference type="Gene3D" id="2.60.40.1940">
    <property type="match status" value="1"/>
</dbReference>
<evidence type="ECO:0000313" key="12">
    <source>
        <dbReference type="Ensembl" id="ENSELUP00000070349.2"/>
    </source>
</evidence>
<dbReference type="GeneTree" id="ENSGT00940000162996"/>
<dbReference type="InterPro" id="IPR008930">
    <property type="entry name" value="Terpenoid_cyclase/PrenylTrfase"/>
</dbReference>